<dbReference type="Pfam" id="PF04055">
    <property type="entry name" value="Radical_SAM"/>
    <property type="match status" value="1"/>
</dbReference>
<proteinExistence type="predicted"/>
<dbReference type="CDD" id="cd01335">
    <property type="entry name" value="Radical_SAM"/>
    <property type="match status" value="1"/>
</dbReference>
<reference evidence="2 3" key="1">
    <citation type="journal article" date="2007" name="Proc. Natl. Acad. Sci. U.S.A.">
        <title>The genome of Syntrophus aciditrophicus: life at the thermodynamic limit of microbial growth.</title>
        <authorList>
            <person name="McInerney M.J."/>
            <person name="Rohlin L."/>
            <person name="Mouttaki H."/>
            <person name="Kim U."/>
            <person name="Krupp R.S."/>
            <person name="Rios-Hernandez L."/>
            <person name="Sieber J."/>
            <person name="Struchtemeyer C.G."/>
            <person name="Bhattacharyya A."/>
            <person name="Campbell J.W."/>
            <person name="Gunsalus R.P."/>
        </authorList>
    </citation>
    <scope>NUCLEOTIDE SEQUENCE [LARGE SCALE GENOMIC DNA]</scope>
    <source>
        <strain evidence="2 3">SB</strain>
    </source>
</reference>
<dbReference type="InterPro" id="IPR058240">
    <property type="entry name" value="rSAM_sf"/>
</dbReference>
<dbReference type="SMART" id="SM00729">
    <property type="entry name" value="Elp3"/>
    <property type="match status" value="1"/>
</dbReference>
<dbReference type="Proteomes" id="UP000001933">
    <property type="component" value="Chromosome"/>
</dbReference>
<accession>Q2LR52</accession>
<dbReference type="InParanoid" id="Q2LR52"/>
<protein>
    <submittedName>
        <fullName evidence="2">Fe-S oxidoreductase</fullName>
    </submittedName>
</protein>
<evidence type="ECO:0000313" key="3">
    <source>
        <dbReference type="Proteomes" id="UP000001933"/>
    </source>
</evidence>
<dbReference type="EMBL" id="CP000252">
    <property type="protein sequence ID" value="ABC76566.1"/>
    <property type="molecule type" value="Genomic_DNA"/>
</dbReference>
<dbReference type="Pfam" id="PF19864">
    <property type="entry name" value="Radical_SAM_N2"/>
    <property type="match status" value="1"/>
</dbReference>
<feature type="domain" description="Radical SAM core" evidence="1">
    <location>
        <begin position="245"/>
        <end position="476"/>
    </location>
</feature>
<dbReference type="GO" id="GO:0003824">
    <property type="term" value="F:catalytic activity"/>
    <property type="evidence" value="ECO:0007669"/>
    <property type="project" value="InterPro"/>
</dbReference>
<dbReference type="STRING" id="56780.SYN_00436"/>
<dbReference type="SUPFAM" id="SSF102114">
    <property type="entry name" value="Radical SAM enzymes"/>
    <property type="match status" value="1"/>
</dbReference>
<dbReference type="AlphaFoldDB" id="Q2LR52"/>
<evidence type="ECO:0000259" key="1">
    <source>
        <dbReference type="PROSITE" id="PS51918"/>
    </source>
</evidence>
<dbReference type="InterPro" id="IPR006638">
    <property type="entry name" value="Elp3/MiaA/NifB-like_rSAM"/>
</dbReference>
<dbReference type="SFLD" id="SFLDG01082">
    <property type="entry name" value="B12-binding_domain_containing"/>
    <property type="match status" value="1"/>
</dbReference>
<dbReference type="Gene3D" id="3.80.30.20">
    <property type="entry name" value="tm_1862 like domain"/>
    <property type="match status" value="1"/>
</dbReference>
<dbReference type="GO" id="GO:0051536">
    <property type="term" value="F:iron-sulfur cluster binding"/>
    <property type="evidence" value="ECO:0007669"/>
    <property type="project" value="InterPro"/>
</dbReference>
<dbReference type="InterPro" id="IPR007197">
    <property type="entry name" value="rSAM"/>
</dbReference>
<sequence>MSWMQQKRYEKLLAGERGTRRKIWNDQLTVCLAYPNVYRIGMSNLGFQTVYGLLNRLPGCLCERIFLPDPTEGDASRQEALVSMESQRPLKEFDILAFALPFENDYPYVLRMLEQAGIPMEAGSRDDSDPLIMAGGIAVTLNPEPLSSFVDLFLLGEAEELLPEFVERYDNVLRQGKKRGDRLFAVQRDVTGVYVPALYSVSYQSDGTIQEMKPADEALPGKIRRRWVRDISAFVTEQVITTPETEFGELFLTEVSRGCQRGCRFCAAGFVYRPLRFRRMEALETSFIRGIALGKKIGLLGTAVSDHPQLADLCRHVLGRGGSFSLGSLRTDRVNREMAALLRESGVETVALAPEAGTQRLRDVLHKGISEAHIFHAVECLVKERIRQIRLYFMIGLPTETEADIEGIIVLTRRIRHHALQISKGKQPFKRIILSINQFIPKSSTPFQWHPLEDIRIVRKKLQRIERVLHREGSVKVLHDLPKWNYIQTLLSLGDRRVGQILLEVHQSGGNWSQALKKVNLNPDFYVYRSKDIREILPWDFIDQGIDKSMLIREYQQALLEIS</sequence>
<dbReference type="KEGG" id="sat:SYN_00436"/>
<dbReference type="InterPro" id="IPR045784">
    <property type="entry name" value="Radical_SAM_N2"/>
</dbReference>
<evidence type="ECO:0000313" key="2">
    <source>
        <dbReference type="EMBL" id="ABC76566.1"/>
    </source>
</evidence>
<name>Q2LR52_SYNAS</name>
<dbReference type="PANTHER" id="PTHR42731:SF5">
    <property type="entry name" value="RADICAL SAM DOMAIN PROTEIN"/>
    <property type="match status" value="1"/>
</dbReference>
<keyword evidence="3" id="KW-1185">Reference proteome</keyword>
<dbReference type="eggNOG" id="COG1032">
    <property type="taxonomic scope" value="Bacteria"/>
</dbReference>
<gene>
    <name evidence="2" type="ORF">SYN_00436</name>
</gene>
<dbReference type="SFLD" id="SFLDS00029">
    <property type="entry name" value="Radical_SAM"/>
    <property type="match status" value="1"/>
</dbReference>
<dbReference type="PANTHER" id="PTHR42731">
    <property type="entry name" value="SLL1084 PROTEIN"/>
    <property type="match status" value="1"/>
</dbReference>
<dbReference type="Gene3D" id="3.40.50.280">
    <property type="entry name" value="Cobalamin-binding domain"/>
    <property type="match status" value="1"/>
</dbReference>
<dbReference type="PROSITE" id="PS51918">
    <property type="entry name" value="RADICAL_SAM"/>
    <property type="match status" value="1"/>
</dbReference>
<dbReference type="HOGENOM" id="CLU_011543_3_3_7"/>
<dbReference type="CDD" id="cd02065">
    <property type="entry name" value="B12-binding_like"/>
    <property type="match status" value="1"/>
</dbReference>
<dbReference type="InterPro" id="IPR023404">
    <property type="entry name" value="rSAM_horseshoe"/>
</dbReference>
<organism evidence="2 3">
    <name type="scientific">Syntrophus aciditrophicus (strain SB)</name>
    <dbReference type="NCBI Taxonomy" id="56780"/>
    <lineage>
        <taxon>Bacteria</taxon>
        <taxon>Pseudomonadati</taxon>
        <taxon>Thermodesulfobacteriota</taxon>
        <taxon>Syntrophia</taxon>
        <taxon>Syntrophales</taxon>
        <taxon>Syntrophaceae</taxon>
        <taxon>Syntrophus</taxon>
    </lineage>
</organism>